<dbReference type="EMBL" id="WWCX01000027">
    <property type="protein sequence ID" value="MYM95475.1"/>
    <property type="molecule type" value="Genomic_DNA"/>
</dbReference>
<name>A0A845GPL8_9BURK</name>
<dbReference type="AlphaFoldDB" id="A0A845GPL8"/>
<sequence>MIKTLYSTFVVALAVPWTPLRWDLRALLDCGCPAVPFSILKIAKTPYQFSAGASPDFIDSCNYQIQWWRFISAIDGNKVRLAQKTKETEP</sequence>
<reference evidence="1" key="1">
    <citation type="submission" date="2019-12" db="EMBL/GenBank/DDBJ databases">
        <title>Novel species isolated from a subtropical stream in China.</title>
        <authorList>
            <person name="Lu H."/>
        </authorList>
    </citation>
    <scope>NUCLEOTIDE SEQUENCE [LARGE SCALE GENOMIC DNA]</scope>
    <source>
        <strain evidence="1">FT81W</strain>
    </source>
</reference>
<gene>
    <name evidence="1" type="ORF">GTP90_16530</name>
</gene>
<evidence type="ECO:0000313" key="1">
    <source>
        <dbReference type="EMBL" id="MYM95475.1"/>
    </source>
</evidence>
<comment type="caution">
    <text evidence="1">The sequence shown here is derived from an EMBL/GenBank/DDBJ whole genome shotgun (WGS) entry which is preliminary data.</text>
</comment>
<dbReference type="Proteomes" id="UP000447355">
    <property type="component" value="Unassembled WGS sequence"/>
</dbReference>
<evidence type="ECO:0000313" key="2">
    <source>
        <dbReference type="Proteomes" id="UP000447355"/>
    </source>
</evidence>
<proteinExistence type="predicted"/>
<protein>
    <submittedName>
        <fullName evidence="1">Uncharacterized protein</fullName>
    </submittedName>
</protein>
<organism evidence="1 2">
    <name type="scientific">Duganella vulcania</name>
    <dbReference type="NCBI Taxonomy" id="2692166"/>
    <lineage>
        <taxon>Bacteria</taxon>
        <taxon>Pseudomonadati</taxon>
        <taxon>Pseudomonadota</taxon>
        <taxon>Betaproteobacteria</taxon>
        <taxon>Burkholderiales</taxon>
        <taxon>Oxalobacteraceae</taxon>
        <taxon>Telluria group</taxon>
        <taxon>Duganella</taxon>
    </lineage>
</organism>
<dbReference type="RefSeq" id="WP_161084593.1">
    <property type="nucleotide sequence ID" value="NZ_WWCX01000027.1"/>
</dbReference>
<accession>A0A845GPL8</accession>